<name>A0A396GIL2_MEDTR</name>
<dbReference type="Gramene" id="rna46307">
    <property type="protein sequence ID" value="RHN40188.1"/>
    <property type="gene ID" value="gene46307"/>
</dbReference>
<gene>
    <name evidence="1" type="ORF">MtrunA17_Chr8g0352071</name>
</gene>
<sequence length="55" mass="6281">MPSTPCCSCMIKVLASTHASNLWTYFSQEKHTKSRSLYSKVERLALSKCRSDQLQ</sequence>
<reference evidence="1" key="1">
    <citation type="journal article" date="2018" name="Nat. Plants">
        <title>Whole-genome landscape of Medicago truncatula symbiotic genes.</title>
        <authorList>
            <person name="Pecrix Y."/>
            <person name="Gamas P."/>
            <person name="Carrere S."/>
        </authorList>
    </citation>
    <scope>NUCLEOTIDE SEQUENCE</scope>
    <source>
        <tissue evidence="1">Leaves</tissue>
    </source>
</reference>
<dbReference type="Proteomes" id="UP000265566">
    <property type="component" value="Chromosome 8"/>
</dbReference>
<dbReference type="AlphaFoldDB" id="A0A396GIL2"/>
<accession>A0A396GIL2</accession>
<evidence type="ECO:0000313" key="1">
    <source>
        <dbReference type="EMBL" id="RHN40188.1"/>
    </source>
</evidence>
<comment type="caution">
    <text evidence="1">The sequence shown here is derived from an EMBL/GenBank/DDBJ whole genome shotgun (WGS) entry which is preliminary data.</text>
</comment>
<proteinExistence type="predicted"/>
<organism evidence="1">
    <name type="scientific">Medicago truncatula</name>
    <name type="common">Barrel medic</name>
    <name type="synonym">Medicago tribuloides</name>
    <dbReference type="NCBI Taxonomy" id="3880"/>
    <lineage>
        <taxon>Eukaryota</taxon>
        <taxon>Viridiplantae</taxon>
        <taxon>Streptophyta</taxon>
        <taxon>Embryophyta</taxon>
        <taxon>Tracheophyta</taxon>
        <taxon>Spermatophyta</taxon>
        <taxon>Magnoliopsida</taxon>
        <taxon>eudicotyledons</taxon>
        <taxon>Gunneridae</taxon>
        <taxon>Pentapetalae</taxon>
        <taxon>rosids</taxon>
        <taxon>fabids</taxon>
        <taxon>Fabales</taxon>
        <taxon>Fabaceae</taxon>
        <taxon>Papilionoideae</taxon>
        <taxon>50 kb inversion clade</taxon>
        <taxon>NPAAA clade</taxon>
        <taxon>Hologalegina</taxon>
        <taxon>IRL clade</taxon>
        <taxon>Trifolieae</taxon>
        <taxon>Medicago</taxon>
    </lineage>
</organism>
<protein>
    <submittedName>
        <fullName evidence="1">Uncharacterized protein</fullName>
    </submittedName>
</protein>
<dbReference type="EMBL" id="PSQE01000008">
    <property type="protein sequence ID" value="RHN40188.1"/>
    <property type="molecule type" value="Genomic_DNA"/>
</dbReference>